<dbReference type="EMBL" id="PZJX01000006">
    <property type="protein sequence ID" value="PTE11815.1"/>
    <property type="molecule type" value="Genomic_DNA"/>
</dbReference>
<keyword evidence="1" id="KW-0472">Membrane</keyword>
<evidence type="ECO:0000256" key="1">
    <source>
        <dbReference type="SAM" id="Phobius"/>
    </source>
</evidence>
<evidence type="ECO:0000313" key="3">
    <source>
        <dbReference type="Proteomes" id="UP000240259"/>
    </source>
</evidence>
<organism evidence="2 3">
    <name type="scientific">Mesorhizobium helmanticense</name>
    <dbReference type="NCBI Taxonomy" id="1776423"/>
    <lineage>
        <taxon>Bacteria</taxon>
        <taxon>Pseudomonadati</taxon>
        <taxon>Pseudomonadota</taxon>
        <taxon>Alphaproteobacteria</taxon>
        <taxon>Hyphomicrobiales</taxon>
        <taxon>Phyllobacteriaceae</taxon>
        <taxon>Mesorhizobium</taxon>
    </lineage>
</organism>
<gene>
    <name evidence="2" type="ORF">C9427_03800</name>
</gene>
<dbReference type="Proteomes" id="UP000240259">
    <property type="component" value="Unassembled WGS sequence"/>
</dbReference>
<keyword evidence="1" id="KW-0812">Transmembrane</keyword>
<feature type="transmembrane region" description="Helical" evidence="1">
    <location>
        <begin position="41"/>
        <end position="58"/>
    </location>
</feature>
<keyword evidence="3" id="KW-1185">Reference proteome</keyword>
<evidence type="ECO:0000313" key="2">
    <source>
        <dbReference type="EMBL" id="PTE11815.1"/>
    </source>
</evidence>
<name>A0A2T4J1M4_9HYPH</name>
<protein>
    <submittedName>
        <fullName evidence="2">Uncharacterized protein</fullName>
    </submittedName>
</protein>
<reference evidence="2 3" key="1">
    <citation type="submission" date="2018-03" db="EMBL/GenBank/DDBJ databases">
        <title>Genome sequence of the symbiotic type strain Mesorhizobium helmanticense CSLC115NT isolated from Lotus corniculatus nodules.</title>
        <authorList>
            <person name="Sannazzaro A.I."/>
            <person name="Torres Tejerizo G.A."/>
            <person name="Dip D."/>
            <person name="Caballero M."/>
            <person name="Pistorio M."/>
            <person name="Estrella M.J."/>
        </authorList>
    </citation>
    <scope>NUCLEOTIDE SEQUENCE [LARGE SCALE GENOMIC DNA]</scope>
    <source>
        <strain evidence="2 3">CSLC115N</strain>
    </source>
</reference>
<comment type="caution">
    <text evidence="2">The sequence shown here is derived from an EMBL/GenBank/DDBJ whole genome shotgun (WGS) entry which is preliminary data.</text>
</comment>
<accession>A0A2T4J1M4</accession>
<dbReference type="AlphaFoldDB" id="A0A2T4J1M4"/>
<sequence length="86" mass="9923">MNPAAIFHVIKGNFKRQDVGEGRRSTSESLWQQQPLSCDSLAMRYVIVIAAVTFFLIWDGLYNQGRYLDYTVREITRVVNYATSFV</sequence>
<keyword evidence="1" id="KW-1133">Transmembrane helix</keyword>
<proteinExistence type="predicted"/>